<organism evidence="1 2">
    <name type="scientific">Eumeta variegata</name>
    <name type="common">Bagworm moth</name>
    <name type="synonym">Eumeta japonica</name>
    <dbReference type="NCBI Taxonomy" id="151549"/>
    <lineage>
        <taxon>Eukaryota</taxon>
        <taxon>Metazoa</taxon>
        <taxon>Ecdysozoa</taxon>
        <taxon>Arthropoda</taxon>
        <taxon>Hexapoda</taxon>
        <taxon>Insecta</taxon>
        <taxon>Pterygota</taxon>
        <taxon>Neoptera</taxon>
        <taxon>Endopterygota</taxon>
        <taxon>Lepidoptera</taxon>
        <taxon>Glossata</taxon>
        <taxon>Ditrysia</taxon>
        <taxon>Tineoidea</taxon>
        <taxon>Psychidae</taxon>
        <taxon>Oiketicinae</taxon>
        <taxon>Eumeta</taxon>
    </lineage>
</organism>
<proteinExistence type="predicted"/>
<evidence type="ECO:0000313" key="1">
    <source>
        <dbReference type="EMBL" id="GBP69992.1"/>
    </source>
</evidence>
<protein>
    <submittedName>
        <fullName evidence="1">Uncharacterized protein</fullName>
    </submittedName>
</protein>
<keyword evidence="2" id="KW-1185">Reference proteome</keyword>
<dbReference type="AlphaFoldDB" id="A0A4C1Y589"/>
<sequence length="103" mass="11078">MDNDIIKLSDMQTFEANFNLGLTIAPGHACASTEFVTTSVMTSSFISGLSGLLHHRGAKRPCEPPECRWSPLLLDTRDSIGVISVLLASLKGGRSELMERDGG</sequence>
<comment type="caution">
    <text evidence="1">The sequence shown here is derived from an EMBL/GenBank/DDBJ whole genome shotgun (WGS) entry which is preliminary data.</text>
</comment>
<name>A0A4C1Y589_EUMVA</name>
<evidence type="ECO:0000313" key="2">
    <source>
        <dbReference type="Proteomes" id="UP000299102"/>
    </source>
</evidence>
<reference evidence="1 2" key="1">
    <citation type="journal article" date="2019" name="Commun. Biol.">
        <title>The bagworm genome reveals a unique fibroin gene that provides high tensile strength.</title>
        <authorList>
            <person name="Kono N."/>
            <person name="Nakamura H."/>
            <person name="Ohtoshi R."/>
            <person name="Tomita M."/>
            <person name="Numata K."/>
            <person name="Arakawa K."/>
        </authorList>
    </citation>
    <scope>NUCLEOTIDE SEQUENCE [LARGE SCALE GENOMIC DNA]</scope>
</reference>
<gene>
    <name evidence="1" type="ORF">EVAR_50761_1</name>
</gene>
<dbReference type="EMBL" id="BGZK01001058">
    <property type="protein sequence ID" value="GBP69992.1"/>
    <property type="molecule type" value="Genomic_DNA"/>
</dbReference>
<dbReference type="Proteomes" id="UP000299102">
    <property type="component" value="Unassembled WGS sequence"/>
</dbReference>
<accession>A0A4C1Y589</accession>